<dbReference type="RefSeq" id="WP_237183539.1">
    <property type="nucleotide sequence ID" value="NZ_CP020474.1"/>
</dbReference>
<evidence type="ECO:0000256" key="3">
    <source>
        <dbReference type="ARBA" id="ARBA00022827"/>
    </source>
</evidence>
<dbReference type="InterPro" id="IPR014729">
    <property type="entry name" value="Rossmann-like_a/b/a_fold"/>
</dbReference>
<dbReference type="AlphaFoldDB" id="A0A1V0RLN6"/>
<dbReference type="InterPro" id="IPR006050">
    <property type="entry name" value="DNA_photolyase_N"/>
</dbReference>
<comment type="cofactor">
    <cofactor evidence="1">
        <name>(6R)-5,10-methylene-5,6,7,8-tetrahydrofolate</name>
        <dbReference type="ChEBI" id="CHEBI:15636"/>
    </cofactor>
</comment>
<dbReference type="PANTHER" id="PTHR11455">
    <property type="entry name" value="CRYPTOCHROME"/>
    <property type="match status" value="1"/>
</dbReference>
<feature type="binding site" evidence="4">
    <location>
        <position position="276"/>
    </location>
    <ligand>
        <name>FAD</name>
        <dbReference type="ChEBI" id="CHEBI:57692"/>
    </ligand>
</feature>
<gene>
    <name evidence="7" type="primary">cry2</name>
    <name evidence="7" type="ORF">ROSMUCSMR3_01183</name>
</gene>
<keyword evidence="2 4" id="KW-0285">Flavoprotein</keyword>
<dbReference type="PANTHER" id="PTHR11455:SF9">
    <property type="entry name" value="CRYPTOCHROME CIRCADIAN CLOCK 5 ISOFORM X1"/>
    <property type="match status" value="1"/>
</dbReference>
<dbReference type="InterPro" id="IPR036155">
    <property type="entry name" value="Crypto/Photolyase_N_sf"/>
</dbReference>
<evidence type="ECO:0000256" key="4">
    <source>
        <dbReference type="PIRSR" id="PIRSR602081-1"/>
    </source>
</evidence>
<evidence type="ECO:0000313" key="8">
    <source>
        <dbReference type="Proteomes" id="UP000192273"/>
    </source>
</evidence>
<accession>A0A1V0RLN6</accession>
<dbReference type="Gene3D" id="1.10.579.10">
    <property type="entry name" value="DNA Cyclobutane Dipyrimidine Photolyase, subunit A, domain 3"/>
    <property type="match status" value="1"/>
</dbReference>
<dbReference type="PROSITE" id="PS51645">
    <property type="entry name" value="PHR_CRY_ALPHA_BETA"/>
    <property type="match status" value="1"/>
</dbReference>
<dbReference type="Gene3D" id="1.25.40.80">
    <property type="match status" value="1"/>
</dbReference>
<dbReference type="InterPro" id="IPR036134">
    <property type="entry name" value="Crypto/Photolyase_FAD-like_sf"/>
</dbReference>
<dbReference type="GO" id="GO:0003904">
    <property type="term" value="F:deoxyribodipyrimidine photo-lyase activity"/>
    <property type="evidence" value="ECO:0007669"/>
    <property type="project" value="TreeGrafter"/>
</dbReference>
<dbReference type="KEGG" id="rmm:ROSMUCSMR3_01183"/>
<protein>
    <submittedName>
        <fullName evidence="7">Cryptochrome-like protein cry2</fullName>
    </submittedName>
</protein>
<dbReference type="InterPro" id="IPR005101">
    <property type="entry name" value="Cryptochr/Photolyase_FAD-bd"/>
</dbReference>
<dbReference type="EMBL" id="CP020474">
    <property type="protein sequence ID" value="ARE82677.1"/>
    <property type="molecule type" value="Genomic_DNA"/>
</dbReference>
<feature type="binding site" evidence="4">
    <location>
        <position position="223"/>
    </location>
    <ligand>
        <name>FAD</name>
        <dbReference type="ChEBI" id="CHEBI:57692"/>
    </ligand>
</feature>
<proteinExistence type="predicted"/>
<dbReference type="InterPro" id="IPR002081">
    <property type="entry name" value="Cryptochrome/DNA_photolyase_1"/>
</dbReference>
<evidence type="ECO:0000259" key="6">
    <source>
        <dbReference type="PROSITE" id="PS51645"/>
    </source>
</evidence>
<dbReference type="GO" id="GO:0003677">
    <property type="term" value="F:DNA binding"/>
    <property type="evidence" value="ECO:0007669"/>
    <property type="project" value="TreeGrafter"/>
</dbReference>
<evidence type="ECO:0000256" key="5">
    <source>
        <dbReference type="SAM" id="MobiDB-lite"/>
    </source>
</evidence>
<keyword evidence="8" id="KW-1185">Reference proteome</keyword>
<feature type="region of interest" description="Disordered" evidence="5">
    <location>
        <begin position="487"/>
        <end position="510"/>
    </location>
</feature>
<feature type="compositionally biased region" description="Basic residues" evidence="5">
    <location>
        <begin position="487"/>
        <end position="499"/>
    </location>
</feature>
<dbReference type="SUPFAM" id="SSF52425">
    <property type="entry name" value="Cryptochrome/photolyase, N-terminal domain"/>
    <property type="match status" value="1"/>
</dbReference>
<reference evidence="7 8" key="1">
    <citation type="submission" date="2017-03" db="EMBL/GenBank/DDBJ databases">
        <title>Genome Sequence of Roseovarius mucosus strain SMR3 Isolated from a culture of the Diatom Skeletonema marinoi.</title>
        <authorList>
            <person name="Topel M."/>
            <person name="Pinder M."/>
            <person name="Johansson O.N."/>
            <person name="Kourtchenko O."/>
            <person name="Godhe A."/>
            <person name="Clarke A.K."/>
        </authorList>
    </citation>
    <scope>NUCLEOTIDE SEQUENCE [LARGE SCALE GENOMIC DNA]</scope>
    <source>
        <strain evidence="7 8">SMR3</strain>
    </source>
</reference>
<dbReference type="Gene3D" id="3.40.50.620">
    <property type="entry name" value="HUPs"/>
    <property type="match status" value="1"/>
</dbReference>
<dbReference type="Pfam" id="PF00875">
    <property type="entry name" value="DNA_photolyase"/>
    <property type="match status" value="1"/>
</dbReference>
<evidence type="ECO:0000256" key="1">
    <source>
        <dbReference type="ARBA" id="ARBA00001932"/>
    </source>
</evidence>
<dbReference type="Pfam" id="PF03441">
    <property type="entry name" value="FAD_binding_7"/>
    <property type="match status" value="1"/>
</dbReference>
<dbReference type="GO" id="GO:0009416">
    <property type="term" value="P:response to light stimulus"/>
    <property type="evidence" value="ECO:0007669"/>
    <property type="project" value="TreeGrafter"/>
</dbReference>
<dbReference type="SUPFAM" id="SSF48173">
    <property type="entry name" value="Cryptochrome/photolyase FAD-binding domain"/>
    <property type="match status" value="1"/>
</dbReference>
<dbReference type="Proteomes" id="UP000192273">
    <property type="component" value="Chromosome"/>
</dbReference>
<organism evidence="7 8">
    <name type="scientific">Roseovarius mucosus</name>
    <dbReference type="NCBI Taxonomy" id="215743"/>
    <lineage>
        <taxon>Bacteria</taxon>
        <taxon>Pseudomonadati</taxon>
        <taxon>Pseudomonadota</taxon>
        <taxon>Alphaproteobacteria</taxon>
        <taxon>Rhodobacterales</taxon>
        <taxon>Roseobacteraceae</taxon>
        <taxon>Roseovarius</taxon>
    </lineage>
</organism>
<dbReference type="GO" id="GO:0071949">
    <property type="term" value="F:FAD binding"/>
    <property type="evidence" value="ECO:0007669"/>
    <property type="project" value="TreeGrafter"/>
</dbReference>
<evidence type="ECO:0000256" key="2">
    <source>
        <dbReference type="ARBA" id="ARBA00022630"/>
    </source>
</evidence>
<feature type="domain" description="Photolyase/cryptochrome alpha/beta" evidence="6">
    <location>
        <begin position="17"/>
        <end position="146"/>
    </location>
</feature>
<evidence type="ECO:0000313" key="7">
    <source>
        <dbReference type="EMBL" id="ARE82677.1"/>
    </source>
</evidence>
<keyword evidence="3 4" id="KW-0274">FAD</keyword>
<sequence>MGLSFGLPAAICLAMERPVILWFKRDLRVQDHPALTHAARLGPILPLYIVEPDLWAEPDASGRHYAFICECLESLREDLAGLGLTLVVRVGDAVTVLEDLRAAHAVVHLVSHEETGNLWSYGRDRRVAEWARGQGVRWEEMPQSGVVRRLGSRDAWQGARDRVMRAPVLGPVQGVRGLAVASDDLPAPATLGLKDACPLRQKGGRGAGMRALQSFLSTRGESYQRAMSSPLHGARACSRISPHLAFGTLSLREAVQTGAMAPGGRGADWARSTRSFQARLAWRDHFMQKLEDEPEIERRCLHPAYEGLRPREADALRLAAWSTGETGLPFVDACMRSLLATGWLNFRMRSMLMAVASYHLWLDWRSTGPVLARAFTDYEPGIHWPQVQMQSGTTGMNTIRIYNPVKQGLDQDPTGEFTRRWLPELAQVPDAYLQRPWDWPEAERLLERGYPAPIVDPVEAARVAREAVWACRRAHRGDAVTARIVTRHASRKRPRRAKPKAATAQLSLDL</sequence>
<comment type="cofactor">
    <cofactor evidence="4">
        <name>FAD</name>
        <dbReference type="ChEBI" id="CHEBI:57692"/>
    </cofactor>
    <text evidence="4">Binds 1 FAD per subunit.</text>
</comment>
<name>A0A1V0RLN6_9RHOB</name>